<dbReference type="RefSeq" id="WP_288196318.1">
    <property type="nucleotide sequence ID" value="NZ_LT608334.1"/>
</dbReference>
<evidence type="ECO:0000256" key="5">
    <source>
        <dbReference type="ARBA" id="ARBA00023136"/>
    </source>
</evidence>
<evidence type="ECO:0000256" key="2">
    <source>
        <dbReference type="ARBA" id="ARBA00022475"/>
    </source>
</evidence>
<keyword evidence="2" id="KW-1003">Cell membrane</keyword>
<feature type="transmembrane region" description="Helical" evidence="6">
    <location>
        <begin position="63"/>
        <end position="82"/>
    </location>
</feature>
<dbReference type="PANTHER" id="PTHR32196:SF72">
    <property type="entry name" value="RIBOSE IMPORT PERMEASE PROTEIN RBSC"/>
    <property type="match status" value="1"/>
</dbReference>
<keyword evidence="4 6" id="KW-1133">Transmembrane helix</keyword>
<feature type="transmembrane region" description="Helical" evidence="6">
    <location>
        <begin position="291"/>
        <end position="308"/>
    </location>
</feature>
<feature type="transmembrane region" description="Helical" evidence="6">
    <location>
        <begin position="259"/>
        <end position="279"/>
    </location>
</feature>
<proteinExistence type="predicted"/>
<evidence type="ECO:0000256" key="6">
    <source>
        <dbReference type="SAM" id="Phobius"/>
    </source>
</evidence>
<dbReference type="AlphaFoldDB" id="A0A212LFA5"/>
<gene>
    <name evidence="7" type="ORF">KL86PLE_30506</name>
</gene>
<dbReference type="GO" id="GO:0022857">
    <property type="term" value="F:transmembrane transporter activity"/>
    <property type="evidence" value="ECO:0007669"/>
    <property type="project" value="InterPro"/>
</dbReference>
<name>A0A212LFA5_9HYPH</name>
<evidence type="ECO:0000256" key="3">
    <source>
        <dbReference type="ARBA" id="ARBA00022692"/>
    </source>
</evidence>
<feature type="transmembrane region" description="Helical" evidence="6">
    <location>
        <begin position="315"/>
        <end position="333"/>
    </location>
</feature>
<feature type="transmembrane region" description="Helical" evidence="6">
    <location>
        <begin position="143"/>
        <end position="161"/>
    </location>
</feature>
<dbReference type="GO" id="GO:0005886">
    <property type="term" value="C:plasma membrane"/>
    <property type="evidence" value="ECO:0007669"/>
    <property type="project" value="UniProtKB-SubCell"/>
</dbReference>
<evidence type="ECO:0000313" key="7">
    <source>
        <dbReference type="EMBL" id="SCM76059.1"/>
    </source>
</evidence>
<dbReference type="PANTHER" id="PTHR32196">
    <property type="entry name" value="ABC TRANSPORTER PERMEASE PROTEIN YPHD-RELATED-RELATED"/>
    <property type="match status" value="1"/>
</dbReference>
<feature type="transmembrane region" description="Helical" evidence="6">
    <location>
        <begin position="173"/>
        <end position="195"/>
    </location>
</feature>
<dbReference type="CDD" id="cd06579">
    <property type="entry name" value="TM_PBP1_transp_AraH_like"/>
    <property type="match status" value="1"/>
</dbReference>
<feature type="transmembrane region" description="Helical" evidence="6">
    <location>
        <begin position="339"/>
        <end position="355"/>
    </location>
</feature>
<evidence type="ECO:0000256" key="1">
    <source>
        <dbReference type="ARBA" id="ARBA00004651"/>
    </source>
</evidence>
<feature type="transmembrane region" description="Helical" evidence="6">
    <location>
        <begin position="30"/>
        <end position="51"/>
    </location>
</feature>
<reference evidence="7" key="1">
    <citation type="submission" date="2016-08" db="EMBL/GenBank/DDBJ databases">
        <authorList>
            <person name="Seilhamer J.J."/>
        </authorList>
    </citation>
    <scope>NUCLEOTIDE SEQUENCE</scope>
    <source>
        <strain evidence="7">86</strain>
    </source>
</reference>
<accession>A0A212LFA5</accession>
<keyword evidence="5 6" id="KW-0472">Membrane</keyword>
<sequence length="364" mass="37469">MSANPTTMSPPSIDDENIRPAGLIALASRLWAVLFLIALIVFFSIVAPGFFDLFNFQAVGANMAVLLVLGLGQTFVIISAGIDLSTGFVMGLSSVASALVMQGLTGYPLPVIIVAGLAMALLIGLAAGAVNGALVAYMRVPPFIATLGTLSVAQGVAYVLSGGPPVSIATRGLGFFGNGFLAYFHPEAGLSILGLPEGVSGAAVRDVMGFFPLQVVYIVILAAFFGWLLGRTRFGRHVYAVGGNPKAASRAGIPLEWTLFRIYVLCSTSAALAGFLYVLRFNGGVANAGDALMLSSVAAIAIGGASMLGGQGRILGTIVGALVIAVIQNGLVILGIDPFWQYVAVGAVIIMAVLVDQAKGRFFP</sequence>
<comment type="subcellular location">
    <subcellularLocation>
        <location evidence="1">Cell membrane</location>
        <topology evidence="1">Multi-pass membrane protein</topology>
    </subcellularLocation>
</comment>
<dbReference type="InterPro" id="IPR001851">
    <property type="entry name" value="ABC_transp_permease"/>
</dbReference>
<organism evidence="7">
    <name type="scientific">uncultured Pleomorphomonas sp</name>
    <dbReference type="NCBI Taxonomy" id="442121"/>
    <lineage>
        <taxon>Bacteria</taxon>
        <taxon>Pseudomonadati</taxon>
        <taxon>Pseudomonadota</taxon>
        <taxon>Alphaproteobacteria</taxon>
        <taxon>Hyphomicrobiales</taxon>
        <taxon>Pleomorphomonadaceae</taxon>
        <taxon>Pleomorphomonas</taxon>
        <taxon>environmental samples</taxon>
    </lineage>
</organism>
<protein>
    <submittedName>
        <fullName evidence="7">Ribose ABC transporter</fullName>
    </submittedName>
</protein>
<dbReference type="Pfam" id="PF02653">
    <property type="entry name" value="BPD_transp_2"/>
    <property type="match status" value="1"/>
</dbReference>
<feature type="transmembrane region" description="Helical" evidence="6">
    <location>
        <begin position="111"/>
        <end position="137"/>
    </location>
</feature>
<evidence type="ECO:0000256" key="4">
    <source>
        <dbReference type="ARBA" id="ARBA00022989"/>
    </source>
</evidence>
<keyword evidence="3 6" id="KW-0812">Transmembrane</keyword>
<feature type="transmembrane region" description="Helical" evidence="6">
    <location>
        <begin position="207"/>
        <end position="229"/>
    </location>
</feature>
<dbReference type="EMBL" id="FMJD01000007">
    <property type="protein sequence ID" value="SCM76059.1"/>
    <property type="molecule type" value="Genomic_DNA"/>
</dbReference>